<name>C4Z7E4_LACE2</name>
<dbReference type="PROSITE" id="PS50929">
    <property type="entry name" value="ABC_TM1F"/>
    <property type="match status" value="1"/>
</dbReference>
<evidence type="ECO:0000256" key="7">
    <source>
        <dbReference type="ARBA" id="ARBA00022989"/>
    </source>
</evidence>
<dbReference type="InterPro" id="IPR017871">
    <property type="entry name" value="ABC_transporter-like_CS"/>
</dbReference>
<dbReference type="EMBL" id="CP001106">
    <property type="protein sequence ID" value="ACR73222.1"/>
    <property type="molecule type" value="Genomic_DNA"/>
</dbReference>
<geneLocation type="plasmid" evidence="13">
    <name>pEubeli2</name>
</geneLocation>
<evidence type="ECO:0000256" key="8">
    <source>
        <dbReference type="ARBA" id="ARBA00023136"/>
    </source>
</evidence>
<dbReference type="Gene3D" id="3.40.50.300">
    <property type="entry name" value="P-loop containing nucleotide triphosphate hydrolases"/>
    <property type="match status" value="1"/>
</dbReference>
<evidence type="ECO:0000313" key="13">
    <source>
        <dbReference type="Proteomes" id="UP000001476"/>
    </source>
</evidence>
<dbReference type="Pfam" id="PF00005">
    <property type="entry name" value="ABC_tran"/>
    <property type="match status" value="1"/>
</dbReference>
<reference evidence="12 13" key="1">
    <citation type="journal article" date="2009" name="Proc. Natl. Acad. Sci. U.S.A.">
        <title>Characterizing a model human gut microbiota composed of members of its two dominant bacterial phyla.</title>
        <authorList>
            <person name="Mahowald M.A."/>
            <person name="Rey F.E."/>
            <person name="Seedorf H."/>
            <person name="Turnbaugh P.J."/>
            <person name="Fulton R.S."/>
            <person name="Wollam A."/>
            <person name="Shah N."/>
            <person name="Wang C."/>
            <person name="Magrini V."/>
            <person name="Wilson R.K."/>
            <person name="Cantarel B.L."/>
            <person name="Coutinho P.M."/>
            <person name="Henrissat B."/>
            <person name="Crock L.W."/>
            <person name="Russell A."/>
            <person name="Verberkmoes N.C."/>
            <person name="Hettich R.L."/>
            <person name="Gordon J.I."/>
        </authorList>
    </citation>
    <scope>NUCLEOTIDE SEQUENCE [LARGE SCALE GENOMIC DNA]</scope>
    <source>
        <strain evidence="13">ATCC 27750 / DSM 3376 / VPI C15-48 / C15-B4</strain>
        <plasmid evidence="12">unnamed</plasmid>
    </source>
</reference>
<evidence type="ECO:0000256" key="1">
    <source>
        <dbReference type="ARBA" id="ARBA00004651"/>
    </source>
</evidence>
<feature type="transmembrane region" description="Helical" evidence="9">
    <location>
        <begin position="491"/>
        <end position="516"/>
    </location>
</feature>
<keyword evidence="13" id="KW-1185">Reference proteome</keyword>
<dbReference type="CDD" id="cd18548">
    <property type="entry name" value="ABC_6TM_Tm287_like"/>
    <property type="match status" value="1"/>
</dbReference>
<dbReference type="GO" id="GO:0005524">
    <property type="term" value="F:ATP binding"/>
    <property type="evidence" value="ECO:0007669"/>
    <property type="project" value="UniProtKB-KW"/>
</dbReference>
<dbReference type="InterPro" id="IPR039421">
    <property type="entry name" value="Type_1_exporter"/>
</dbReference>
<dbReference type="SUPFAM" id="SSF52540">
    <property type="entry name" value="P-loop containing nucleoside triphosphate hydrolases"/>
    <property type="match status" value="1"/>
</dbReference>
<dbReference type="KEGG" id="eel:EUBELI_20075"/>
<dbReference type="PROSITE" id="PS50893">
    <property type="entry name" value="ABC_TRANSPORTER_2"/>
    <property type="match status" value="1"/>
</dbReference>
<dbReference type="PROSITE" id="PS00211">
    <property type="entry name" value="ABC_TRANSPORTER_1"/>
    <property type="match status" value="1"/>
</dbReference>
<dbReference type="SUPFAM" id="SSF90123">
    <property type="entry name" value="ABC transporter transmembrane region"/>
    <property type="match status" value="1"/>
</dbReference>
<gene>
    <name evidence="12" type="ordered locus">EUBELI_20075</name>
</gene>
<dbReference type="InterPro" id="IPR036640">
    <property type="entry name" value="ABC1_TM_sf"/>
</dbReference>
<evidence type="ECO:0000256" key="3">
    <source>
        <dbReference type="ARBA" id="ARBA00022475"/>
    </source>
</evidence>
<organism evidence="12 13">
    <name type="scientific">Lachnospira eligens (strain ATCC 27750 / DSM 3376 / VPI C15-48 / C15-B4)</name>
    <name type="common">Eubacterium eligens</name>
    <dbReference type="NCBI Taxonomy" id="515620"/>
    <lineage>
        <taxon>Bacteria</taxon>
        <taxon>Bacillati</taxon>
        <taxon>Bacillota</taxon>
        <taxon>Clostridia</taxon>
        <taxon>Lachnospirales</taxon>
        <taxon>Lachnospiraceae</taxon>
        <taxon>Lachnospira</taxon>
    </lineage>
</organism>
<dbReference type="PANTHER" id="PTHR43394:SF1">
    <property type="entry name" value="ATP-BINDING CASSETTE SUB-FAMILY B MEMBER 10, MITOCHONDRIAL"/>
    <property type="match status" value="1"/>
</dbReference>
<dbReference type="PANTHER" id="PTHR43394">
    <property type="entry name" value="ATP-DEPENDENT PERMEASE MDL1, MITOCHONDRIAL"/>
    <property type="match status" value="1"/>
</dbReference>
<dbReference type="Proteomes" id="UP000001476">
    <property type="component" value="Plasmid pEubeli2"/>
</dbReference>
<dbReference type="InterPro" id="IPR003439">
    <property type="entry name" value="ABC_transporter-like_ATP-bd"/>
</dbReference>
<dbReference type="InterPro" id="IPR003593">
    <property type="entry name" value="AAA+_ATPase"/>
</dbReference>
<dbReference type="GO" id="GO:0016887">
    <property type="term" value="F:ATP hydrolysis activity"/>
    <property type="evidence" value="ECO:0007669"/>
    <property type="project" value="InterPro"/>
</dbReference>
<feature type="transmembrane region" description="Helical" evidence="9">
    <location>
        <begin position="271"/>
        <end position="297"/>
    </location>
</feature>
<comment type="subcellular location">
    <subcellularLocation>
        <location evidence="1">Cell membrane</location>
        <topology evidence="1">Multi-pass membrane protein</topology>
    </subcellularLocation>
</comment>
<dbReference type="Gene3D" id="1.20.1560.10">
    <property type="entry name" value="ABC transporter type 1, transmembrane domain"/>
    <property type="match status" value="1"/>
</dbReference>
<keyword evidence="5" id="KW-0547">Nucleotide-binding</keyword>
<evidence type="ECO:0000259" key="11">
    <source>
        <dbReference type="PROSITE" id="PS50929"/>
    </source>
</evidence>
<dbReference type="GO" id="GO:0015421">
    <property type="term" value="F:ABC-type oligopeptide transporter activity"/>
    <property type="evidence" value="ECO:0007669"/>
    <property type="project" value="TreeGrafter"/>
</dbReference>
<evidence type="ECO:0000256" key="5">
    <source>
        <dbReference type="ARBA" id="ARBA00022741"/>
    </source>
</evidence>
<keyword evidence="7 9" id="KW-1133">Transmembrane helix</keyword>
<proteinExistence type="predicted"/>
<keyword evidence="4 9" id="KW-0812">Transmembrane</keyword>
<keyword evidence="8 9" id="KW-0472">Membrane</keyword>
<sequence length="798" mass="87749">MKIGVNIRNAYLLLKADFLKIFINKDGRVFMSRIIKNVLPYWKSIVLVFALLIVQAVCDLSLPAYTSDIIDTGIQNGGIEHTVPEKITKEEFDTAKLFMTEEEAQLWEQSYSYNEDDNVYELSVKGSKNKTDLDDTLFTALIINNQMSSVTESAFKSRMAEQMHVSEEQLSNVSVEDIGKSMGVELTTFTQMMEDSDGNEVETICVDMRQIVKAMYSAGAMSKDDILSMRSEFQKTIDTMGKTLVSSMGVAYAKSMDAKAGMDMDSIQTKYLWAAGLKMVAMALLMAVTSVCIGFLASRVGAGVARDMRGKLYSNVMGFSNAEMDKFSTASLITRTTNDVQQVQMVTVIMLRMILYAPILGVGGIIKVVGTGAGMGWVIVMAVAVIIAFVMLLMVIAMPKFKLMQKLVDNVNLVSREILTGLSVIRAFGREKKEEERFDEANKKLTKTMLFTNRTMTFMMPSMMFIMNGLSVLIVWVAAHRIDAGVMQVGSMTAFITYSMLIVMSFLMLTMMSVMLPRAMVAADRIDEVINTHSSIEDSENPETIESAKGVVEFNHVNFMYPGAKANALEDITFKAEPGKTTAIIGSTGCGKSTLVNLIPRLYDVTGGSITIDGHDIRNISMHDLRSELGYVPQKGMLFSGTIASNLRFGNPDASDEDVVKAAQIAQATEFIDNKAEKYDSPIAQGGTNVSGGQKQRLSIARAIAKHPRVFIFDDSFSALDLKTDAILRKELAANVSDATVIIVAQRISTILHADQILVMDDGKIVGKGTHEELMKTCETYQQIASSQLSAKELGKEA</sequence>
<keyword evidence="6 12" id="KW-0067">ATP-binding</keyword>
<evidence type="ECO:0000256" key="2">
    <source>
        <dbReference type="ARBA" id="ARBA00022448"/>
    </source>
</evidence>
<keyword evidence="12" id="KW-0614">Plasmid</keyword>
<feature type="transmembrane region" description="Helical" evidence="9">
    <location>
        <begin position="38"/>
        <end position="57"/>
    </location>
</feature>
<dbReference type="InterPro" id="IPR027417">
    <property type="entry name" value="P-loop_NTPase"/>
</dbReference>
<dbReference type="Pfam" id="PF00664">
    <property type="entry name" value="ABC_membrane"/>
    <property type="match status" value="1"/>
</dbReference>
<feature type="domain" description="ABC transmembrane type-1" evidence="11">
    <location>
        <begin position="266"/>
        <end position="518"/>
    </location>
</feature>
<feature type="transmembrane region" description="Helical" evidence="9">
    <location>
        <begin position="375"/>
        <end position="397"/>
    </location>
</feature>
<keyword evidence="3" id="KW-1003">Cell membrane</keyword>
<evidence type="ECO:0000259" key="10">
    <source>
        <dbReference type="PROSITE" id="PS50893"/>
    </source>
</evidence>
<dbReference type="InterPro" id="IPR011527">
    <property type="entry name" value="ABC1_TM_dom"/>
</dbReference>
<accession>C4Z7E4</accession>
<dbReference type="eggNOG" id="COG1132">
    <property type="taxonomic scope" value="Bacteria"/>
</dbReference>
<evidence type="ECO:0000256" key="4">
    <source>
        <dbReference type="ARBA" id="ARBA00022692"/>
    </source>
</evidence>
<dbReference type="GO" id="GO:0005886">
    <property type="term" value="C:plasma membrane"/>
    <property type="evidence" value="ECO:0007669"/>
    <property type="project" value="UniProtKB-SubCell"/>
</dbReference>
<dbReference type="AlphaFoldDB" id="C4Z7E4"/>
<feature type="domain" description="ABC transporter" evidence="10">
    <location>
        <begin position="552"/>
        <end position="787"/>
    </location>
</feature>
<feature type="transmembrane region" description="Helical" evidence="9">
    <location>
        <begin position="458"/>
        <end position="479"/>
    </location>
</feature>
<evidence type="ECO:0000256" key="6">
    <source>
        <dbReference type="ARBA" id="ARBA00022840"/>
    </source>
</evidence>
<dbReference type="HOGENOM" id="CLU_000604_51_0_9"/>
<protein>
    <submittedName>
        <fullName evidence="12">ATP-binding cassette, subfamily B, bacterial</fullName>
    </submittedName>
</protein>
<keyword evidence="2" id="KW-0813">Transport</keyword>
<dbReference type="FunFam" id="3.40.50.300:FF:000854">
    <property type="entry name" value="Multidrug ABC transporter ATP-binding protein"/>
    <property type="match status" value="1"/>
</dbReference>
<feature type="transmembrane region" description="Helical" evidence="9">
    <location>
        <begin position="349"/>
        <end position="369"/>
    </location>
</feature>
<evidence type="ECO:0000256" key="9">
    <source>
        <dbReference type="SAM" id="Phobius"/>
    </source>
</evidence>
<dbReference type="SMART" id="SM00382">
    <property type="entry name" value="AAA"/>
    <property type="match status" value="1"/>
</dbReference>
<evidence type="ECO:0000313" key="12">
    <source>
        <dbReference type="EMBL" id="ACR73222.1"/>
    </source>
</evidence>